<gene>
    <name evidence="2" type="ORF">DPR02_15540</name>
</gene>
<reference evidence="2 3" key="1">
    <citation type="submission" date="2018-06" db="EMBL/GenBank/DDBJ databases">
        <title>Towards the identification of Burkholderia cepacia strain which caused fatal septicemia.</title>
        <authorList>
            <person name="Bui L.A.T."/>
            <person name="Zakharova I.B."/>
            <person name="Shpak I.M."/>
            <person name="Teteryatnikova N."/>
            <person name="Ustinov D.V."/>
            <person name="Kuzyutina Y.A."/>
            <person name="Nguyen H.N."/>
            <person name="Antonov A.S."/>
            <person name="Avdyusheva E.F."/>
            <person name="Victorov D.V."/>
        </authorList>
    </citation>
    <scope>NUCLEOTIDE SEQUENCE [LARGE SCALE GENOMIC DNA]</scope>
    <source>
        <strain evidence="2 3">PT02</strain>
    </source>
</reference>
<evidence type="ECO:0000256" key="1">
    <source>
        <dbReference type="SAM" id="MobiDB-lite"/>
    </source>
</evidence>
<dbReference type="EMBL" id="QLUZ01000007">
    <property type="protein sequence ID" value="RAQ10240.1"/>
    <property type="molecule type" value="Genomic_DNA"/>
</dbReference>
<protein>
    <submittedName>
        <fullName evidence="2">Uncharacterized protein</fullName>
    </submittedName>
</protein>
<name>A0AAQ0FD11_BURCE</name>
<evidence type="ECO:0000313" key="2">
    <source>
        <dbReference type="EMBL" id="RAQ10240.1"/>
    </source>
</evidence>
<sequence length="74" mass="8183">MKALLTKLFKRYAEPAAAYEVAPAPKPSPTTRKPGGKRRYSQRKPRHPAPHGATRIDPAGPLIEQARQARGIKQ</sequence>
<organism evidence="2 3">
    <name type="scientific">Burkholderia cepacia</name>
    <name type="common">Pseudomonas cepacia</name>
    <dbReference type="NCBI Taxonomy" id="292"/>
    <lineage>
        <taxon>Bacteria</taxon>
        <taxon>Pseudomonadati</taxon>
        <taxon>Pseudomonadota</taxon>
        <taxon>Betaproteobacteria</taxon>
        <taxon>Burkholderiales</taxon>
        <taxon>Burkholderiaceae</taxon>
        <taxon>Burkholderia</taxon>
        <taxon>Burkholderia cepacia complex</taxon>
    </lineage>
</organism>
<dbReference type="Proteomes" id="UP000248899">
    <property type="component" value="Unassembled WGS sequence"/>
</dbReference>
<dbReference type="RefSeq" id="WP_111939896.1">
    <property type="nucleotide sequence ID" value="NZ_QLUZ01000007.1"/>
</dbReference>
<accession>A0AAQ0FD11</accession>
<feature type="region of interest" description="Disordered" evidence="1">
    <location>
        <begin position="16"/>
        <end position="74"/>
    </location>
</feature>
<proteinExistence type="predicted"/>
<feature type="compositionally biased region" description="Basic residues" evidence="1">
    <location>
        <begin position="34"/>
        <end position="49"/>
    </location>
</feature>
<dbReference type="AlphaFoldDB" id="A0AAQ0FD11"/>
<comment type="caution">
    <text evidence="2">The sequence shown here is derived from an EMBL/GenBank/DDBJ whole genome shotgun (WGS) entry which is preliminary data.</text>
</comment>
<evidence type="ECO:0000313" key="3">
    <source>
        <dbReference type="Proteomes" id="UP000248899"/>
    </source>
</evidence>